<evidence type="ECO:0000259" key="1">
    <source>
        <dbReference type="Pfam" id="PF00766"/>
    </source>
</evidence>
<dbReference type="Gene3D" id="3.40.50.1220">
    <property type="entry name" value="TPP-binding domain"/>
    <property type="match status" value="1"/>
</dbReference>
<dbReference type="InterPro" id="IPR029035">
    <property type="entry name" value="DHS-like_NAD/FAD-binding_dom"/>
</dbReference>
<keyword evidence="3" id="KW-1185">Reference proteome</keyword>
<dbReference type="Proteomes" id="UP001469749">
    <property type="component" value="Unassembled WGS sequence"/>
</dbReference>
<dbReference type="Gene3D" id="3.40.50.620">
    <property type="entry name" value="HUPs"/>
    <property type="match status" value="1"/>
</dbReference>
<sequence>MSLLYVDAEAIQFTYEITHYFQNVKTDYILLPSTPLFREATAEMAVRLSASLLTDCIALSVDNGRLQGLRPSLNGKSFSHYAFSDDQPTVIVVKDTGITEPRQNLLQSCVKVAELSASAPGNTAEKCPGNHAAPGKIVFVRKIIHENVSKDIKDAPLIFAGGRGLMNEQSFEALRRLADFFDASVGASRPVVDCGWAEPSEQIGQTGSFVHPKVYLAFGISGAIQHLAGMKNSQCIIAVNTNLNSPIFQYCDYGIRGDANSIIRNLLQILAV</sequence>
<protein>
    <submittedName>
        <fullName evidence="2">Electron transfer flavoprotein subunit alpha/FixB family protein</fullName>
    </submittedName>
</protein>
<organism evidence="2 3">
    <name type="scientific">Coprococcus intestinihominis</name>
    <dbReference type="NCBI Taxonomy" id="3133154"/>
    <lineage>
        <taxon>Bacteria</taxon>
        <taxon>Bacillati</taxon>
        <taxon>Bacillota</taxon>
        <taxon>Clostridia</taxon>
        <taxon>Lachnospirales</taxon>
        <taxon>Lachnospiraceae</taxon>
        <taxon>Coprococcus</taxon>
    </lineage>
</organism>
<accession>A0ABV1B1G5</accession>
<dbReference type="SUPFAM" id="SSF52467">
    <property type="entry name" value="DHS-like NAD/FAD-binding domain"/>
    <property type="match status" value="1"/>
</dbReference>
<feature type="domain" description="Electron transfer flavoprotein alpha subunit C-terminal" evidence="1">
    <location>
        <begin position="151"/>
        <end position="231"/>
    </location>
</feature>
<reference evidence="2 3" key="1">
    <citation type="submission" date="2024-03" db="EMBL/GenBank/DDBJ databases">
        <title>Human intestinal bacterial collection.</title>
        <authorList>
            <person name="Pauvert C."/>
            <person name="Hitch T.C.A."/>
            <person name="Clavel T."/>
        </authorList>
    </citation>
    <scope>NUCLEOTIDE SEQUENCE [LARGE SCALE GENOMIC DNA]</scope>
    <source>
        <strain evidence="2 3">CLA-AA-H190</strain>
    </source>
</reference>
<dbReference type="PANTHER" id="PTHR43153:SF1">
    <property type="entry name" value="ELECTRON TRANSFER FLAVOPROTEIN SUBUNIT ALPHA, MITOCHONDRIAL"/>
    <property type="match status" value="1"/>
</dbReference>
<name>A0ABV1B1G5_9FIRM</name>
<dbReference type="EMBL" id="JBBMEK010000030">
    <property type="protein sequence ID" value="MEQ2364280.1"/>
    <property type="molecule type" value="Genomic_DNA"/>
</dbReference>
<dbReference type="InterPro" id="IPR014729">
    <property type="entry name" value="Rossmann-like_a/b/a_fold"/>
</dbReference>
<gene>
    <name evidence="2" type="ORF">WMO25_04125</name>
</gene>
<dbReference type="InterPro" id="IPR014731">
    <property type="entry name" value="ETF_asu_C"/>
</dbReference>
<dbReference type="PIRSF" id="PIRSF000089">
    <property type="entry name" value="Electra_flavoP_a"/>
    <property type="match status" value="1"/>
</dbReference>
<dbReference type="PANTHER" id="PTHR43153">
    <property type="entry name" value="ELECTRON TRANSFER FLAVOPROTEIN ALPHA"/>
    <property type="match status" value="1"/>
</dbReference>
<dbReference type="Pfam" id="PF00766">
    <property type="entry name" value="ETF_alpha"/>
    <property type="match status" value="1"/>
</dbReference>
<proteinExistence type="predicted"/>
<comment type="caution">
    <text evidence="2">The sequence shown here is derived from an EMBL/GenBank/DDBJ whole genome shotgun (WGS) entry which is preliminary data.</text>
</comment>
<dbReference type="SUPFAM" id="SSF52402">
    <property type="entry name" value="Adenine nucleotide alpha hydrolases-like"/>
    <property type="match status" value="1"/>
</dbReference>
<dbReference type="RefSeq" id="WP_349084209.1">
    <property type="nucleotide sequence ID" value="NZ_JBBMEK010000030.1"/>
</dbReference>
<evidence type="ECO:0000313" key="3">
    <source>
        <dbReference type="Proteomes" id="UP001469749"/>
    </source>
</evidence>
<evidence type="ECO:0000313" key="2">
    <source>
        <dbReference type="EMBL" id="MEQ2364280.1"/>
    </source>
</evidence>
<dbReference type="InterPro" id="IPR001308">
    <property type="entry name" value="ETF_a/FixB"/>
</dbReference>